<protein>
    <recommendedName>
        <fullName evidence="1">Replication-associated protein ORF2/G2P domain-containing protein</fullName>
    </recommendedName>
</protein>
<comment type="caution">
    <text evidence="2">The sequence shown here is derived from an EMBL/GenBank/DDBJ whole genome shotgun (WGS) entry which is preliminary data.</text>
</comment>
<evidence type="ECO:0000259" key="1">
    <source>
        <dbReference type="Pfam" id="PF23343"/>
    </source>
</evidence>
<evidence type="ECO:0000313" key="2">
    <source>
        <dbReference type="EMBL" id="EKC52114.1"/>
    </source>
</evidence>
<name>K1S9S0_9ZZZZ</name>
<accession>K1S9S0</accession>
<gene>
    <name evidence="2" type="ORF">LEA_17057</name>
</gene>
<dbReference type="AlphaFoldDB" id="K1S9S0"/>
<dbReference type="InterPro" id="IPR056906">
    <property type="entry name" value="ORF2/G2P_dom"/>
</dbReference>
<reference evidence="2" key="1">
    <citation type="journal article" date="2013" name="Environ. Microbiol.">
        <title>Microbiota from the distal guts of lean and obese adolescents exhibit partial functional redundancy besides clear differences in community structure.</title>
        <authorList>
            <person name="Ferrer M."/>
            <person name="Ruiz A."/>
            <person name="Lanza F."/>
            <person name="Haange S.B."/>
            <person name="Oberbach A."/>
            <person name="Till H."/>
            <person name="Bargiela R."/>
            <person name="Campoy C."/>
            <person name="Segura M.T."/>
            <person name="Richter M."/>
            <person name="von Bergen M."/>
            <person name="Seifert J."/>
            <person name="Suarez A."/>
        </authorList>
    </citation>
    <scope>NUCLEOTIDE SEQUENCE</scope>
</reference>
<proteinExistence type="predicted"/>
<organism evidence="2">
    <name type="scientific">human gut metagenome</name>
    <dbReference type="NCBI Taxonomy" id="408170"/>
    <lineage>
        <taxon>unclassified sequences</taxon>
        <taxon>metagenomes</taxon>
        <taxon>organismal metagenomes</taxon>
    </lineage>
</organism>
<dbReference type="EMBL" id="AJWY01011671">
    <property type="protein sequence ID" value="EKC52114.1"/>
    <property type="molecule type" value="Genomic_DNA"/>
</dbReference>
<feature type="non-terminal residue" evidence="2">
    <location>
        <position position="81"/>
    </location>
</feature>
<sequence>MQNFLRRVKRYRAKHNLPELKYVAVTEVGKENGRLHHHIVMSGGVDINTLAEIWGKGYTTAKPLQFDEFGITGIAVYLVKS</sequence>
<feature type="domain" description="Replication-associated protein ORF2/G2P" evidence="1">
    <location>
        <begin position="1"/>
        <end position="66"/>
    </location>
</feature>
<dbReference type="Pfam" id="PF23343">
    <property type="entry name" value="REP_ORF2-G2P"/>
    <property type="match status" value="1"/>
</dbReference>